<gene>
    <name evidence="3" type="ORF">CQW23_09842</name>
</gene>
<evidence type="ECO:0000313" key="3">
    <source>
        <dbReference type="EMBL" id="PHT50095.1"/>
    </source>
</evidence>
<dbReference type="GO" id="GO:0003678">
    <property type="term" value="F:DNA helicase activity"/>
    <property type="evidence" value="ECO:0007669"/>
    <property type="project" value="UniProtKB-EC"/>
</dbReference>
<keyword evidence="4" id="KW-1185">Reference proteome</keyword>
<dbReference type="OrthoDB" id="844at2759"/>
<sequence>MEQQTPEISKLPEQIANSDYTEMALEGSVGVVEAAQTSKQQVVEIEHLMKALLEQRMGWLEGHSQRLGWTTHQIYKKQIILYLNSRRAVRHVESMIRMSEAHPRMHLRQHITKEDVDMAIHVLLDAFIKALQTVPYLNLVGLVNTDLIGCNKLNARKDVFQGDSELALMFFEWLK</sequence>
<dbReference type="EC" id="3.6.4.12" evidence="1"/>
<dbReference type="Pfam" id="PF17855">
    <property type="entry name" value="MCM_lid"/>
    <property type="match status" value="1"/>
</dbReference>
<reference evidence="3 4" key="1">
    <citation type="journal article" date="2017" name="Genome Biol.">
        <title>New reference genome sequences of hot pepper reveal the massive evolution of plant disease-resistance genes by retroduplication.</title>
        <authorList>
            <person name="Kim S."/>
            <person name="Park J."/>
            <person name="Yeom S.I."/>
            <person name="Kim Y.M."/>
            <person name="Seo E."/>
            <person name="Kim K.T."/>
            <person name="Kim M.S."/>
            <person name="Lee J.M."/>
            <person name="Cheong K."/>
            <person name="Shin H.S."/>
            <person name="Kim S.B."/>
            <person name="Han K."/>
            <person name="Lee J."/>
            <person name="Park M."/>
            <person name="Lee H.A."/>
            <person name="Lee H.Y."/>
            <person name="Lee Y."/>
            <person name="Oh S."/>
            <person name="Lee J.H."/>
            <person name="Choi E."/>
            <person name="Choi E."/>
            <person name="Lee S.E."/>
            <person name="Jeon J."/>
            <person name="Kim H."/>
            <person name="Choi G."/>
            <person name="Song H."/>
            <person name="Lee J."/>
            <person name="Lee S.C."/>
            <person name="Kwon J.K."/>
            <person name="Lee H.Y."/>
            <person name="Koo N."/>
            <person name="Hong Y."/>
            <person name="Kim R.W."/>
            <person name="Kang W.H."/>
            <person name="Huh J.H."/>
            <person name="Kang B.C."/>
            <person name="Yang T.J."/>
            <person name="Lee Y.H."/>
            <person name="Bennetzen J.L."/>
            <person name="Choi D."/>
        </authorList>
    </citation>
    <scope>NUCLEOTIDE SEQUENCE [LARGE SCALE GENOMIC DNA]</scope>
    <source>
        <strain evidence="4">cv. PBC81</strain>
    </source>
</reference>
<dbReference type="EMBL" id="MLFT02000004">
    <property type="protein sequence ID" value="PHT50095.1"/>
    <property type="molecule type" value="Genomic_DNA"/>
</dbReference>
<evidence type="ECO:0000313" key="4">
    <source>
        <dbReference type="Proteomes" id="UP000224567"/>
    </source>
</evidence>
<accession>A0A2G2WY02</accession>
<dbReference type="SUPFAM" id="SSF81923">
    <property type="entry name" value="Double Clp-N motif"/>
    <property type="match status" value="1"/>
</dbReference>
<comment type="caution">
    <text evidence="3">The sequence shown here is derived from an EMBL/GenBank/DDBJ whole genome shotgun (WGS) entry which is preliminary data.</text>
</comment>
<protein>
    <recommendedName>
        <fullName evidence="1">DNA helicase</fullName>
        <ecNumber evidence="1">3.6.4.12</ecNumber>
    </recommendedName>
</protein>
<dbReference type="Proteomes" id="UP000224567">
    <property type="component" value="Unassembled WGS sequence"/>
</dbReference>
<evidence type="ECO:0000259" key="2">
    <source>
        <dbReference type="Pfam" id="PF17855"/>
    </source>
</evidence>
<dbReference type="InterPro" id="IPR036628">
    <property type="entry name" value="Clp_N_dom_sf"/>
</dbReference>
<dbReference type="Gene3D" id="3.40.50.300">
    <property type="entry name" value="P-loop containing nucleotide triphosphate hydrolases"/>
    <property type="match status" value="1"/>
</dbReference>
<proteinExistence type="predicted"/>
<dbReference type="InterPro" id="IPR041562">
    <property type="entry name" value="MCM_lid"/>
</dbReference>
<reference evidence="4" key="2">
    <citation type="journal article" date="2017" name="J. Anim. Genet.">
        <title>Multiple reference genome sequences of hot pepper reveal the massive evolution of plant disease resistance genes by retroduplication.</title>
        <authorList>
            <person name="Kim S."/>
            <person name="Park J."/>
            <person name="Yeom S.-I."/>
            <person name="Kim Y.-M."/>
            <person name="Seo E."/>
            <person name="Kim K.-T."/>
            <person name="Kim M.-S."/>
            <person name="Lee J.M."/>
            <person name="Cheong K."/>
            <person name="Shin H.-S."/>
            <person name="Kim S.-B."/>
            <person name="Han K."/>
            <person name="Lee J."/>
            <person name="Park M."/>
            <person name="Lee H.-A."/>
            <person name="Lee H.-Y."/>
            <person name="Lee Y."/>
            <person name="Oh S."/>
            <person name="Lee J.H."/>
            <person name="Choi E."/>
            <person name="Choi E."/>
            <person name="Lee S.E."/>
            <person name="Jeon J."/>
            <person name="Kim H."/>
            <person name="Choi G."/>
            <person name="Song H."/>
            <person name="Lee J."/>
            <person name="Lee S.-C."/>
            <person name="Kwon J.-K."/>
            <person name="Lee H.-Y."/>
            <person name="Koo N."/>
            <person name="Hong Y."/>
            <person name="Kim R.W."/>
            <person name="Kang W.-H."/>
            <person name="Huh J.H."/>
            <person name="Kang B.-C."/>
            <person name="Yang T.-J."/>
            <person name="Lee Y.-H."/>
            <person name="Bennetzen J.L."/>
            <person name="Choi D."/>
        </authorList>
    </citation>
    <scope>NUCLEOTIDE SEQUENCE [LARGE SCALE GENOMIC DNA]</scope>
    <source>
        <strain evidence="4">cv. PBC81</strain>
    </source>
</reference>
<name>A0A2G2WY02_CAPBA</name>
<evidence type="ECO:0000256" key="1">
    <source>
        <dbReference type="ARBA" id="ARBA00012551"/>
    </source>
</evidence>
<dbReference type="AlphaFoldDB" id="A0A2G2WY02"/>
<feature type="domain" description="MCM AAA-lid" evidence="2">
    <location>
        <begin position="88"/>
        <end position="126"/>
    </location>
</feature>
<dbReference type="InterPro" id="IPR027417">
    <property type="entry name" value="P-loop_NTPase"/>
</dbReference>
<organism evidence="3 4">
    <name type="scientific">Capsicum baccatum</name>
    <name type="common">Peruvian pepper</name>
    <dbReference type="NCBI Taxonomy" id="33114"/>
    <lineage>
        <taxon>Eukaryota</taxon>
        <taxon>Viridiplantae</taxon>
        <taxon>Streptophyta</taxon>
        <taxon>Embryophyta</taxon>
        <taxon>Tracheophyta</taxon>
        <taxon>Spermatophyta</taxon>
        <taxon>Magnoliopsida</taxon>
        <taxon>eudicotyledons</taxon>
        <taxon>Gunneridae</taxon>
        <taxon>Pentapetalae</taxon>
        <taxon>asterids</taxon>
        <taxon>lamiids</taxon>
        <taxon>Solanales</taxon>
        <taxon>Solanaceae</taxon>
        <taxon>Solanoideae</taxon>
        <taxon>Capsiceae</taxon>
        <taxon>Capsicum</taxon>
    </lineage>
</organism>
<dbReference type="STRING" id="33114.A0A2G2WY02"/>